<accession>A0AAW1S7N5</accession>
<dbReference type="Pfam" id="PF03079">
    <property type="entry name" value="ARD"/>
    <property type="match status" value="1"/>
</dbReference>
<feature type="binding site" evidence="12">
    <location>
        <position position="111"/>
    </location>
    <ligand>
        <name>Ni(2+)</name>
        <dbReference type="ChEBI" id="CHEBI:49786"/>
        <note>for nickel-dependent acireductone dioxygenase activity</note>
    </ligand>
</feature>
<keyword evidence="15" id="KW-1185">Reference proteome</keyword>
<feature type="binding site" evidence="12">
    <location>
        <position position="109"/>
    </location>
    <ligand>
        <name>Fe(2+)</name>
        <dbReference type="ChEBI" id="CHEBI:29033"/>
        <note>for iron-dependent acireductone dioxygenase activity</note>
    </ligand>
</feature>
<keyword evidence="3 12" id="KW-0963">Cytoplasm</keyword>
<dbReference type="EMBL" id="JALJOS010000003">
    <property type="protein sequence ID" value="KAK9841511.1"/>
    <property type="molecule type" value="Genomic_DNA"/>
</dbReference>
<dbReference type="InterPro" id="IPR014710">
    <property type="entry name" value="RmlC-like_jellyroll"/>
</dbReference>
<evidence type="ECO:0000256" key="11">
    <source>
        <dbReference type="ARBA" id="ARBA00023242"/>
    </source>
</evidence>
<dbReference type="HAMAP" id="MF_03154">
    <property type="entry name" value="Salvage_MtnD_euk"/>
    <property type="match status" value="1"/>
</dbReference>
<feature type="binding site" evidence="12">
    <location>
        <position position="154"/>
    </location>
    <ligand>
        <name>Ni(2+)</name>
        <dbReference type="ChEBI" id="CHEBI:49786"/>
        <note>for nickel-dependent acireductone dioxygenase activity</note>
    </ligand>
</feature>
<evidence type="ECO:0000313" key="15">
    <source>
        <dbReference type="Proteomes" id="UP001438707"/>
    </source>
</evidence>
<dbReference type="Proteomes" id="UP001438707">
    <property type="component" value="Unassembled WGS sequence"/>
</dbReference>
<comment type="caution">
    <text evidence="14">The sequence shown here is derived from an EMBL/GenBank/DDBJ whole genome shotgun (WGS) entry which is preliminary data.</text>
</comment>
<dbReference type="PANTHER" id="PTHR23418">
    <property type="entry name" value="ACIREDUCTONE DIOXYGENASE"/>
    <property type="match status" value="1"/>
</dbReference>
<feature type="binding site" evidence="12">
    <location>
        <position position="109"/>
    </location>
    <ligand>
        <name>Ni(2+)</name>
        <dbReference type="ChEBI" id="CHEBI:49786"/>
        <note>for nickel-dependent acireductone dioxygenase activity</note>
    </ligand>
</feature>
<comment type="similarity">
    <text evidence="12">Belongs to the acireductone dioxygenase (ARD) family.</text>
</comment>
<dbReference type="CDD" id="cd02232">
    <property type="entry name" value="cupin_ARD"/>
    <property type="match status" value="1"/>
</dbReference>
<feature type="binding site" evidence="12">
    <location>
        <position position="111"/>
    </location>
    <ligand>
        <name>Fe(2+)</name>
        <dbReference type="ChEBI" id="CHEBI:29033"/>
        <note>for iron-dependent acireductone dioxygenase activity</note>
    </ligand>
</feature>
<protein>
    <recommendedName>
        <fullName evidence="12">Acireductone dioxygenase</fullName>
    </recommendedName>
    <alternativeName>
        <fullName evidence="12">Acireductone dioxygenase (Fe(2+)-requiring)</fullName>
        <shortName evidence="12">ARD'</shortName>
        <shortName evidence="12">Fe-ARD</shortName>
        <ecNumber evidence="12">1.13.11.54</ecNumber>
    </alternativeName>
    <alternativeName>
        <fullName evidence="12">Acireductone dioxygenase (Ni(2+)-requiring)</fullName>
        <shortName evidence="12">ARD</shortName>
        <shortName evidence="12">Ni-ARD</shortName>
        <ecNumber evidence="12">1.13.11.53</ecNumber>
    </alternativeName>
</protein>
<dbReference type="GO" id="GO:0010308">
    <property type="term" value="F:acireductone dioxygenase (Ni2+-requiring) activity"/>
    <property type="evidence" value="ECO:0007669"/>
    <property type="project" value="UniProtKB-UniRule"/>
</dbReference>
<dbReference type="PANTHER" id="PTHR23418:SF0">
    <property type="entry name" value="ACIREDUCTONE DIOXYGENASE"/>
    <property type="match status" value="1"/>
</dbReference>
<evidence type="ECO:0000256" key="6">
    <source>
        <dbReference type="ARBA" id="ARBA00022723"/>
    </source>
</evidence>
<evidence type="ECO:0000256" key="13">
    <source>
        <dbReference type="SAM" id="MobiDB-lite"/>
    </source>
</evidence>
<dbReference type="EC" id="1.13.11.54" evidence="12"/>
<dbReference type="FunFam" id="2.60.120.10:FF:000031">
    <property type="entry name" value="1,2-dihydroxy-3-keto-5-methylthiopentene dioxygenase"/>
    <property type="match status" value="1"/>
</dbReference>
<dbReference type="SUPFAM" id="SSF51182">
    <property type="entry name" value="RmlC-like cupins"/>
    <property type="match status" value="1"/>
</dbReference>
<evidence type="ECO:0000256" key="2">
    <source>
        <dbReference type="ARBA" id="ARBA00004413"/>
    </source>
</evidence>
<evidence type="ECO:0000256" key="12">
    <source>
        <dbReference type="HAMAP-Rule" id="MF_03154"/>
    </source>
</evidence>
<evidence type="ECO:0000256" key="3">
    <source>
        <dbReference type="ARBA" id="ARBA00022490"/>
    </source>
</evidence>
<evidence type="ECO:0000256" key="1">
    <source>
        <dbReference type="ARBA" id="ARBA00000428"/>
    </source>
</evidence>
<feature type="binding site" evidence="12">
    <location>
        <position position="115"/>
    </location>
    <ligand>
        <name>Ni(2+)</name>
        <dbReference type="ChEBI" id="CHEBI:49786"/>
        <note>for nickel-dependent acireductone dioxygenase activity</note>
    </ligand>
</feature>
<dbReference type="InterPro" id="IPR004313">
    <property type="entry name" value="ARD"/>
</dbReference>
<evidence type="ECO:0000313" key="14">
    <source>
        <dbReference type="EMBL" id="KAK9841511.1"/>
    </source>
</evidence>
<comment type="pathway">
    <text evidence="12">Amino-acid biosynthesis; L-methionine biosynthesis via salvage pathway; L-methionine from S-methyl-5-thio-alpha-D-ribose 1-phosphate: step 5/6.</text>
</comment>
<keyword evidence="9 12" id="KW-0408">Iron</keyword>
<dbReference type="GO" id="GO:0005886">
    <property type="term" value="C:plasma membrane"/>
    <property type="evidence" value="ECO:0007669"/>
    <property type="project" value="UniProtKB-SubCell"/>
</dbReference>
<comment type="cofactor">
    <cofactor evidence="12">
        <name>Fe(2+)</name>
        <dbReference type="ChEBI" id="CHEBI:29033"/>
    </cofactor>
    <cofactor evidence="12">
        <name>Ni(2+)</name>
        <dbReference type="ChEBI" id="CHEBI:49786"/>
    </cofactor>
    <text evidence="12">Binds either 1 Fe or Ni cation per monomer. Iron-binding promotes an acireductone dioxygenase reaction producing 2-keto-4-methylthiobutyrate, while nickel-binding promotes an acireductone dioxygenase reaction producing 3-(methylsulfanyl)propanoate.</text>
</comment>
<dbReference type="GO" id="GO:0019509">
    <property type="term" value="P:L-methionine salvage from methylthioadenosine"/>
    <property type="evidence" value="ECO:0007669"/>
    <property type="project" value="UniProtKB-UniRule"/>
</dbReference>
<organism evidence="14 15">
    <name type="scientific">Apatococcus lobatus</name>
    <dbReference type="NCBI Taxonomy" id="904363"/>
    <lineage>
        <taxon>Eukaryota</taxon>
        <taxon>Viridiplantae</taxon>
        <taxon>Chlorophyta</taxon>
        <taxon>core chlorophytes</taxon>
        <taxon>Trebouxiophyceae</taxon>
        <taxon>Chlorellales</taxon>
        <taxon>Chlorellaceae</taxon>
        <taxon>Apatococcus</taxon>
    </lineage>
</organism>
<keyword evidence="4 12" id="KW-0533">Nickel</keyword>
<dbReference type="GO" id="GO:0016151">
    <property type="term" value="F:nickel cation binding"/>
    <property type="evidence" value="ECO:0007669"/>
    <property type="project" value="UniProtKB-UniRule"/>
</dbReference>
<feature type="binding site" evidence="12">
    <location>
        <position position="115"/>
    </location>
    <ligand>
        <name>Fe(2+)</name>
        <dbReference type="ChEBI" id="CHEBI:29033"/>
        <note>for iron-dependent acireductone dioxygenase activity</note>
    </ligand>
</feature>
<dbReference type="AlphaFoldDB" id="A0AAW1S7N5"/>
<reference evidence="14 15" key="1">
    <citation type="journal article" date="2024" name="Nat. Commun.">
        <title>Phylogenomics reveals the evolutionary origins of lichenization in chlorophyte algae.</title>
        <authorList>
            <person name="Puginier C."/>
            <person name="Libourel C."/>
            <person name="Otte J."/>
            <person name="Skaloud P."/>
            <person name="Haon M."/>
            <person name="Grisel S."/>
            <person name="Petersen M."/>
            <person name="Berrin J.G."/>
            <person name="Delaux P.M."/>
            <person name="Dal Grande F."/>
            <person name="Keller J."/>
        </authorList>
    </citation>
    <scope>NUCLEOTIDE SEQUENCE [LARGE SCALE GENOMIC DNA]</scope>
    <source>
        <strain evidence="14 15">SAG 2145</strain>
    </source>
</reference>
<dbReference type="GO" id="GO:0005737">
    <property type="term" value="C:cytoplasm"/>
    <property type="evidence" value="ECO:0007669"/>
    <property type="project" value="UniProtKB-SubCell"/>
</dbReference>
<dbReference type="GO" id="GO:0010309">
    <property type="term" value="F:acireductone dioxygenase [iron(II)-requiring] activity"/>
    <property type="evidence" value="ECO:0007669"/>
    <property type="project" value="UniProtKB-UniRule"/>
</dbReference>
<gene>
    <name evidence="14" type="ORF">WJX74_007032</name>
</gene>
<dbReference type="InterPro" id="IPR027496">
    <property type="entry name" value="ARD_euk"/>
</dbReference>
<dbReference type="GO" id="GO:0005634">
    <property type="term" value="C:nucleus"/>
    <property type="evidence" value="ECO:0007669"/>
    <property type="project" value="UniProtKB-SubCell"/>
</dbReference>
<comment type="catalytic activity">
    <reaction evidence="12">
        <text>1,2-dihydroxy-5-(methylsulfanyl)pent-1-en-3-one + O2 = 3-(methylsulfanyl)propanoate + CO + formate + 2 H(+)</text>
        <dbReference type="Rhea" id="RHEA:14161"/>
        <dbReference type="ChEBI" id="CHEBI:15378"/>
        <dbReference type="ChEBI" id="CHEBI:15379"/>
        <dbReference type="ChEBI" id="CHEBI:15740"/>
        <dbReference type="ChEBI" id="CHEBI:17245"/>
        <dbReference type="ChEBI" id="CHEBI:49016"/>
        <dbReference type="ChEBI" id="CHEBI:49252"/>
        <dbReference type="EC" id="1.13.11.53"/>
    </reaction>
</comment>
<comment type="catalytic activity">
    <reaction evidence="1 12">
        <text>1,2-dihydroxy-5-(methylsulfanyl)pent-1-en-3-one + O2 = 4-methylsulfanyl-2-oxobutanoate + formate + 2 H(+)</text>
        <dbReference type="Rhea" id="RHEA:24504"/>
        <dbReference type="ChEBI" id="CHEBI:15378"/>
        <dbReference type="ChEBI" id="CHEBI:15379"/>
        <dbReference type="ChEBI" id="CHEBI:15740"/>
        <dbReference type="ChEBI" id="CHEBI:16723"/>
        <dbReference type="ChEBI" id="CHEBI:49252"/>
        <dbReference type="EC" id="1.13.11.54"/>
    </reaction>
</comment>
<dbReference type="Gene3D" id="2.60.120.10">
    <property type="entry name" value="Jelly Rolls"/>
    <property type="match status" value="1"/>
</dbReference>
<evidence type="ECO:0000256" key="8">
    <source>
        <dbReference type="ARBA" id="ARBA00023002"/>
    </source>
</evidence>
<keyword evidence="7 12" id="KW-0223">Dioxygenase</keyword>
<keyword evidence="11 12" id="KW-0539">Nucleus</keyword>
<keyword evidence="10 12" id="KW-0486">Methionine biosynthesis</keyword>
<evidence type="ECO:0000256" key="7">
    <source>
        <dbReference type="ARBA" id="ARBA00022964"/>
    </source>
</evidence>
<keyword evidence="6 12" id="KW-0479">Metal-binding</keyword>
<name>A0AAW1S7N5_9CHLO</name>
<evidence type="ECO:0000256" key="9">
    <source>
        <dbReference type="ARBA" id="ARBA00023004"/>
    </source>
</evidence>
<evidence type="ECO:0000256" key="4">
    <source>
        <dbReference type="ARBA" id="ARBA00022596"/>
    </source>
</evidence>
<keyword evidence="5 12" id="KW-0028">Amino-acid biosynthesis</keyword>
<evidence type="ECO:0000256" key="5">
    <source>
        <dbReference type="ARBA" id="ARBA00022605"/>
    </source>
</evidence>
<sequence>MAPLTRSEQALAEAQAPEESTLDSWYMNNDDAQDQRSQRRKTPNEPAAIAKLRELGVLSWKLDADNHENDPKLEAIRKARGYSYQDIITVSPDKLPGYEDKLKIFFEEHIHTDEEIRYVLEGSGFFDVRDAQDKWIRVDCQKGDMIVLPEGIYHRFTLDEGNYIKAMRLFVGEPVWTALPRPQESHKSRDNYLQHFGAS</sequence>
<dbReference type="InterPro" id="IPR011051">
    <property type="entry name" value="RmlC_Cupin_sf"/>
</dbReference>
<feature type="binding site" evidence="12">
    <location>
        <position position="154"/>
    </location>
    <ligand>
        <name>Fe(2+)</name>
        <dbReference type="ChEBI" id="CHEBI:29033"/>
        <note>for iron-dependent acireductone dioxygenase activity</note>
    </ligand>
</feature>
<comment type="subcellular location">
    <subcellularLocation>
        <location evidence="2">Cell membrane</location>
        <topology evidence="2">Peripheral membrane protein</topology>
        <orientation evidence="2">Cytoplasmic side</orientation>
    </subcellularLocation>
    <subcellularLocation>
        <location evidence="12">Cytoplasm</location>
    </subcellularLocation>
    <subcellularLocation>
        <location evidence="12">Nucleus</location>
    </subcellularLocation>
</comment>
<feature type="region of interest" description="Disordered" evidence="13">
    <location>
        <begin position="1"/>
        <end position="44"/>
    </location>
</feature>
<proteinExistence type="inferred from homology"/>
<dbReference type="GO" id="GO:0005506">
    <property type="term" value="F:iron ion binding"/>
    <property type="evidence" value="ECO:0007669"/>
    <property type="project" value="UniProtKB-UniRule"/>
</dbReference>
<keyword evidence="8 12" id="KW-0560">Oxidoreductase</keyword>
<dbReference type="EC" id="1.13.11.53" evidence="12"/>
<comment type="function">
    <text evidence="12">Catalyzes 2 different reactions between oxygen and the acireductone 1,2-dihydroxy-3-keto-5-methylthiopentene (DHK-MTPene) depending upon the metal bound in the active site. Fe-containing acireductone dioxygenase (Fe-ARD) produces formate and 2-keto-4-methylthiobutyrate (KMTB), the alpha-ketoacid precursor of methionine in the methionine recycle pathway. Ni-containing acireductone dioxygenase (Ni-ARD) produces methylthiopropionate, carbon monoxide and formate, and does not lie on the methionine recycle pathway.</text>
</comment>
<feature type="compositionally biased region" description="Low complexity" evidence="13">
    <location>
        <begin position="8"/>
        <end position="19"/>
    </location>
</feature>
<evidence type="ECO:0000256" key="10">
    <source>
        <dbReference type="ARBA" id="ARBA00023167"/>
    </source>
</evidence>